<evidence type="ECO:0000313" key="7">
    <source>
        <dbReference type="EMBL" id="AJW31027.1"/>
    </source>
</evidence>
<keyword evidence="5 6" id="KW-0472">Membrane</keyword>
<feature type="transmembrane region" description="Helical" evidence="6">
    <location>
        <begin position="173"/>
        <end position="194"/>
    </location>
</feature>
<keyword evidence="3 6" id="KW-0812">Transmembrane</keyword>
<dbReference type="AlphaFoldDB" id="A0A0D5A3D2"/>
<dbReference type="InterPro" id="IPR051598">
    <property type="entry name" value="TSUP/Inactive_protease-like"/>
</dbReference>
<feature type="transmembrane region" description="Helical" evidence="6">
    <location>
        <begin position="134"/>
        <end position="167"/>
    </location>
</feature>
<protein>
    <recommendedName>
        <fullName evidence="6">Probable membrane transporter protein</fullName>
    </recommendedName>
</protein>
<dbReference type="Pfam" id="PF01925">
    <property type="entry name" value="TauE"/>
    <property type="match status" value="1"/>
</dbReference>
<sequence length="251" mass="27432">MLYLIGIALIAFLYSIVGHAGASGYIACMVLFNEPVSLIKPTALILNLAASTLNSIRFCGDGHLKKNILVNFLIPLLLVSIPSTIVGANLNITDTLLRYFLSLILFLSGIRFLITSLIIKNNIITDYKLPSKIVIFFTGLILGLLSGITGTGGGIFLTPLSILLTWMPLKTTAAASSVFIFFNSLVGIITWQTINNFSKINFTSNIFLHLIVVLFFAFCGSSLGSRKFDDNFIKKIISFILFLASYKLAFA</sequence>
<keyword evidence="4 6" id="KW-1133">Transmembrane helix</keyword>
<evidence type="ECO:0000256" key="3">
    <source>
        <dbReference type="ARBA" id="ARBA00022692"/>
    </source>
</evidence>
<feature type="transmembrane region" description="Helical" evidence="6">
    <location>
        <begin position="96"/>
        <end position="114"/>
    </location>
</feature>
<evidence type="ECO:0000256" key="6">
    <source>
        <dbReference type="RuleBase" id="RU363041"/>
    </source>
</evidence>
<comment type="similarity">
    <text evidence="2 6">Belongs to the 4-toluene sulfonate uptake permease (TSUP) (TC 2.A.102) family.</text>
</comment>
<evidence type="ECO:0000256" key="2">
    <source>
        <dbReference type="ARBA" id="ARBA00009142"/>
    </source>
</evidence>
<dbReference type="GO" id="GO:0005886">
    <property type="term" value="C:plasma membrane"/>
    <property type="evidence" value="ECO:0007669"/>
    <property type="project" value="UniProtKB-SubCell"/>
</dbReference>
<evidence type="ECO:0000256" key="4">
    <source>
        <dbReference type="ARBA" id="ARBA00022989"/>
    </source>
</evidence>
<comment type="subcellular location">
    <subcellularLocation>
        <location evidence="6">Cell membrane</location>
        <topology evidence="6">Multi-pass membrane protein</topology>
    </subcellularLocation>
    <subcellularLocation>
        <location evidence="1">Membrane</location>
        <topology evidence="1">Multi-pass membrane protein</topology>
    </subcellularLocation>
</comment>
<reference evidence="7" key="1">
    <citation type="submission" date="2014-06" db="EMBL/GenBank/DDBJ databases">
        <authorList>
            <person name="Berube P.M."/>
        </authorList>
    </citation>
    <scope>NUCLEOTIDE SEQUENCE</scope>
    <source>
        <strain evidence="7">P0903-H212</strain>
    </source>
</reference>
<keyword evidence="6" id="KW-1003">Cell membrane</keyword>
<name>A0A0D5A3D2_PROMR</name>
<organism evidence="7">
    <name type="scientific">Prochlorococcus marinus str. P0903-H212</name>
    <dbReference type="NCBI Taxonomy" id="1622208"/>
    <lineage>
        <taxon>Bacteria</taxon>
        <taxon>Bacillati</taxon>
        <taxon>Cyanobacteriota</taxon>
        <taxon>Cyanophyceae</taxon>
        <taxon>Synechococcales</taxon>
        <taxon>Prochlorococcaceae</taxon>
        <taxon>Prochlorococcus</taxon>
    </lineage>
</organism>
<evidence type="ECO:0000256" key="1">
    <source>
        <dbReference type="ARBA" id="ARBA00004141"/>
    </source>
</evidence>
<evidence type="ECO:0000256" key="5">
    <source>
        <dbReference type="ARBA" id="ARBA00023136"/>
    </source>
</evidence>
<dbReference type="PANTHER" id="PTHR43701">
    <property type="entry name" value="MEMBRANE TRANSPORTER PROTEIN MJ0441-RELATED"/>
    <property type="match status" value="1"/>
</dbReference>
<accession>A0A0D5A3D2</accession>
<feature type="transmembrane region" description="Helical" evidence="6">
    <location>
        <begin position="68"/>
        <end position="90"/>
    </location>
</feature>
<dbReference type="EMBL" id="KJ947871">
    <property type="protein sequence ID" value="AJW31027.1"/>
    <property type="molecule type" value="Genomic_DNA"/>
</dbReference>
<dbReference type="PANTHER" id="PTHR43701:SF5">
    <property type="entry name" value="MEMBRANE TRANSPORTER PROTEIN-RELATED"/>
    <property type="match status" value="1"/>
</dbReference>
<dbReference type="InterPro" id="IPR002781">
    <property type="entry name" value="TM_pro_TauE-like"/>
</dbReference>
<feature type="transmembrane region" description="Helical" evidence="6">
    <location>
        <begin position="206"/>
        <end position="226"/>
    </location>
</feature>
<gene>
    <name evidence="7" type="ORF">FA03_0198</name>
</gene>
<proteinExistence type="inferred from homology"/>